<gene>
    <name evidence="2" type="ORF">MNEG_10849</name>
</gene>
<reference evidence="2 3" key="1">
    <citation type="journal article" date="2013" name="BMC Genomics">
        <title>Reconstruction of the lipid metabolism for the microalga Monoraphidium neglectum from its genome sequence reveals characteristics suitable for biofuel production.</title>
        <authorList>
            <person name="Bogen C."/>
            <person name="Al-Dilaimi A."/>
            <person name="Albersmeier A."/>
            <person name="Wichmann J."/>
            <person name="Grundmann M."/>
            <person name="Rupp O."/>
            <person name="Lauersen K.J."/>
            <person name="Blifernez-Klassen O."/>
            <person name="Kalinowski J."/>
            <person name="Goesmann A."/>
            <person name="Mussgnug J.H."/>
            <person name="Kruse O."/>
        </authorList>
    </citation>
    <scope>NUCLEOTIDE SEQUENCE [LARGE SCALE GENOMIC DNA]</scope>
    <source>
        <strain evidence="2 3">SAG 48.87</strain>
    </source>
</reference>
<dbReference type="AlphaFoldDB" id="A0A0D2MRB3"/>
<feature type="compositionally biased region" description="Low complexity" evidence="1">
    <location>
        <begin position="1"/>
        <end position="26"/>
    </location>
</feature>
<dbReference type="GeneID" id="25728052"/>
<protein>
    <submittedName>
        <fullName evidence="2">Uncharacterized protein</fullName>
    </submittedName>
</protein>
<evidence type="ECO:0000256" key="1">
    <source>
        <dbReference type="SAM" id="MobiDB-lite"/>
    </source>
</evidence>
<accession>A0A0D2MRB3</accession>
<dbReference type="RefSeq" id="XP_013896135.1">
    <property type="nucleotide sequence ID" value="XM_014040681.1"/>
</dbReference>
<name>A0A0D2MRB3_9CHLO</name>
<dbReference type="KEGG" id="mng:MNEG_10849"/>
<evidence type="ECO:0000313" key="2">
    <source>
        <dbReference type="EMBL" id="KIY97115.1"/>
    </source>
</evidence>
<sequence length="86" mass="8016">MGQQAGPNGAGPTPSGANGSGAAASGAGAGAAGGGGAGGLHADVSGGLDPILSYSAGSDINQLQWSVAHPDWIAINYGATTEVLRV</sequence>
<evidence type="ECO:0000313" key="3">
    <source>
        <dbReference type="Proteomes" id="UP000054498"/>
    </source>
</evidence>
<organism evidence="2 3">
    <name type="scientific">Monoraphidium neglectum</name>
    <dbReference type="NCBI Taxonomy" id="145388"/>
    <lineage>
        <taxon>Eukaryota</taxon>
        <taxon>Viridiplantae</taxon>
        <taxon>Chlorophyta</taxon>
        <taxon>core chlorophytes</taxon>
        <taxon>Chlorophyceae</taxon>
        <taxon>CS clade</taxon>
        <taxon>Sphaeropleales</taxon>
        <taxon>Selenastraceae</taxon>
        <taxon>Monoraphidium</taxon>
    </lineage>
</organism>
<feature type="region of interest" description="Disordered" evidence="1">
    <location>
        <begin position="1"/>
        <end position="39"/>
    </location>
</feature>
<dbReference type="OrthoDB" id="24670at2759"/>
<keyword evidence="3" id="KW-1185">Reference proteome</keyword>
<feature type="compositionally biased region" description="Gly residues" evidence="1">
    <location>
        <begin position="27"/>
        <end position="39"/>
    </location>
</feature>
<dbReference type="STRING" id="145388.A0A0D2MRB3"/>
<dbReference type="Proteomes" id="UP000054498">
    <property type="component" value="Unassembled WGS sequence"/>
</dbReference>
<dbReference type="EMBL" id="KK102702">
    <property type="protein sequence ID" value="KIY97115.1"/>
    <property type="molecule type" value="Genomic_DNA"/>
</dbReference>
<proteinExistence type="predicted"/>